<dbReference type="PANTHER" id="PTHR33919">
    <property type="entry name" value="OS09G0127700 PROTEIN"/>
    <property type="match status" value="1"/>
</dbReference>
<dbReference type="GeneID" id="120260158"/>
<evidence type="ECO:0000256" key="1">
    <source>
        <dbReference type="SAM" id="Phobius"/>
    </source>
</evidence>
<name>A0AB40B8E2_DIOCR</name>
<dbReference type="AlphaFoldDB" id="A0AB40B8E2"/>
<gene>
    <name evidence="3" type="primary">LOC120260158</name>
</gene>
<protein>
    <submittedName>
        <fullName evidence="3">Uncharacterized protein LOC120260158</fullName>
    </submittedName>
</protein>
<proteinExistence type="predicted"/>
<dbReference type="RefSeq" id="XP_039123533.1">
    <property type="nucleotide sequence ID" value="XM_039267599.1"/>
</dbReference>
<dbReference type="Proteomes" id="UP001515500">
    <property type="component" value="Chromosome 5"/>
</dbReference>
<dbReference type="PANTHER" id="PTHR33919:SF11">
    <property type="entry name" value="EXPRESSED PROTEIN"/>
    <property type="match status" value="1"/>
</dbReference>
<sequence length="161" mass="17929">MASRAVSLWRSVRGGMARSMTSYTTPRMKPMASTSPDFTANHNQSSFSKAMKVDFIPVYVTCGFVLLAITFAVHSAKQQIAYAPGVRFNKRRRETMAEVVEPDRVEAEADRFINKSLFRRVAHVQDFDAVRSGISDPTRGPDVNNNRASRVESLKSVGVDL</sequence>
<reference evidence="3" key="1">
    <citation type="submission" date="2025-08" db="UniProtKB">
        <authorList>
            <consortium name="RefSeq"/>
        </authorList>
    </citation>
    <scope>IDENTIFICATION</scope>
</reference>
<evidence type="ECO:0000313" key="2">
    <source>
        <dbReference type="Proteomes" id="UP001515500"/>
    </source>
</evidence>
<keyword evidence="1" id="KW-0812">Transmembrane</keyword>
<organism evidence="2 3">
    <name type="scientific">Dioscorea cayennensis subsp. rotundata</name>
    <name type="common">White Guinea yam</name>
    <name type="synonym">Dioscorea rotundata</name>
    <dbReference type="NCBI Taxonomy" id="55577"/>
    <lineage>
        <taxon>Eukaryota</taxon>
        <taxon>Viridiplantae</taxon>
        <taxon>Streptophyta</taxon>
        <taxon>Embryophyta</taxon>
        <taxon>Tracheophyta</taxon>
        <taxon>Spermatophyta</taxon>
        <taxon>Magnoliopsida</taxon>
        <taxon>Liliopsida</taxon>
        <taxon>Dioscoreales</taxon>
        <taxon>Dioscoreaceae</taxon>
        <taxon>Dioscorea</taxon>
    </lineage>
</organism>
<feature type="transmembrane region" description="Helical" evidence="1">
    <location>
        <begin position="55"/>
        <end position="73"/>
    </location>
</feature>
<keyword evidence="1" id="KW-1133">Transmembrane helix</keyword>
<accession>A0AB40B8E2</accession>
<evidence type="ECO:0000313" key="3">
    <source>
        <dbReference type="RefSeq" id="XP_039123533.1"/>
    </source>
</evidence>
<keyword evidence="2" id="KW-1185">Reference proteome</keyword>
<keyword evidence="1" id="KW-0472">Membrane</keyword>